<reference evidence="1" key="1">
    <citation type="journal article" date="2020" name="Stud. Mycol.">
        <title>101 Dothideomycetes genomes: a test case for predicting lifestyles and emergence of pathogens.</title>
        <authorList>
            <person name="Haridas S."/>
            <person name="Albert R."/>
            <person name="Binder M."/>
            <person name="Bloem J."/>
            <person name="Labutti K."/>
            <person name="Salamov A."/>
            <person name="Andreopoulos B."/>
            <person name="Baker S."/>
            <person name="Barry K."/>
            <person name="Bills G."/>
            <person name="Bluhm B."/>
            <person name="Cannon C."/>
            <person name="Castanera R."/>
            <person name="Culley D."/>
            <person name="Daum C."/>
            <person name="Ezra D."/>
            <person name="Gonzalez J."/>
            <person name="Henrissat B."/>
            <person name="Kuo A."/>
            <person name="Liang C."/>
            <person name="Lipzen A."/>
            <person name="Lutzoni F."/>
            <person name="Magnuson J."/>
            <person name="Mondo S."/>
            <person name="Nolan M."/>
            <person name="Ohm R."/>
            <person name="Pangilinan J."/>
            <person name="Park H.-J."/>
            <person name="Ramirez L."/>
            <person name="Alfaro M."/>
            <person name="Sun H."/>
            <person name="Tritt A."/>
            <person name="Yoshinaga Y."/>
            <person name="Zwiers L.-H."/>
            <person name="Turgeon B."/>
            <person name="Goodwin S."/>
            <person name="Spatafora J."/>
            <person name="Crous P."/>
            <person name="Grigoriev I."/>
        </authorList>
    </citation>
    <scope>NUCLEOTIDE SEQUENCE</scope>
    <source>
        <strain evidence="1">CBS 116005</strain>
    </source>
</reference>
<proteinExistence type="predicted"/>
<evidence type="ECO:0000313" key="1">
    <source>
        <dbReference type="EMBL" id="KAF2764666.1"/>
    </source>
</evidence>
<accession>A0A6G1KVL3</accession>
<evidence type="ECO:0000313" key="2">
    <source>
        <dbReference type="Proteomes" id="UP000799436"/>
    </source>
</evidence>
<gene>
    <name evidence="1" type="ORF">EJ03DRAFT_17817</name>
</gene>
<dbReference type="EMBL" id="ML995913">
    <property type="protein sequence ID" value="KAF2764666.1"/>
    <property type="molecule type" value="Genomic_DNA"/>
</dbReference>
<dbReference type="AlphaFoldDB" id="A0A6G1KVL3"/>
<sequence length="126" mass="14141">MVVVGCRRGPGSAPLRTVIARGPSFPDVTGVCPEVSCSQLAPQPRRRASSGRGWLRCCGFLIIPRSRRAVMLLLLSLLLTLVFWLDDNQGGQSAVGACSVEHAVNWRWMNRIRRYWHALSRQIRTR</sequence>
<keyword evidence="2" id="KW-1185">Reference proteome</keyword>
<protein>
    <submittedName>
        <fullName evidence="1">Uncharacterized protein</fullName>
    </submittedName>
</protein>
<organism evidence="1 2">
    <name type="scientific">Teratosphaeria nubilosa</name>
    <dbReference type="NCBI Taxonomy" id="161662"/>
    <lineage>
        <taxon>Eukaryota</taxon>
        <taxon>Fungi</taxon>
        <taxon>Dikarya</taxon>
        <taxon>Ascomycota</taxon>
        <taxon>Pezizomycotina</taxon>
        <taxon>Dothideomycetes</taxon>
        <taxon>Dothideomycetidae</taxon>
        <taxon>Mycosphaerellales</taxon>
        <taxon>Teratosphaeriaceae</taxon>
        <taxon>Teratosphaeria</taxon>
    </lineage>
</organism>
<dbReference type="Proteomes" id="UP000799436">
    <property type="component" value="Unassembled WGS sequence"/>
</dbReference>
<name>A0A6G1KVL3_9PEZI</name>